<dbReference type="InterPro" id="IPR023430">
    <property type="entry name" value="Pept_HybD-like_dom_sf"/>
</dbReference>
<sequence>MQDRIICLGNRLKQEDRAGLQVYDRLFKRKLPQQIELIEGGISGLNLLCFLENVATVVFVDAISGFTHPDGVVVLTRHQIETASQCLHYGHDAGVAYLLAMMPRVCTPPLPRDIFLVGLEGQCSEKTIEHAADIAQDMVQTGKYGALPKHLHYQTGKIY</sequence>
<evidence type="ECO:0000256" key="2">
    <source>
        <dbReference type="ARBA" id="ARBA00022670"/>
    </source>
</evidence>
<dbReference type="PANTHER" id="PTHR30302:SF1">
    <property type="entry name" value="HYDROGENASE 2 MATURATION PROTEASE"/>
    <property type="match status" value="1"/>
</dbReference>
<dbReference type="InterPro" id="IPR000671">
    <property type="entry name" value="Peptidase_A31"/>
</dbReference>
<dbReference type="AlphaFoldDB" id="A0A1W2A6K1"/>
<dbReference type="OrthoDB" id="5422425at2"/>
<dbReference type="Gene3D" id="3.40.50.1450">
    <property type="entry name" value="HybD-like"/>
    <property type="match status" value="1"/>
</dbReference>
<keyword evidence="4" id="KW-0378">Hydrolase</keyword>
<dbReference type="GO" id="GO:0016485">
    <property type="term" value="P:protein processing"/>
    <property type="evidence" value="ECO:0007669"/>
    <property type="project" value="TreeGrafter"/>
</dbReference>
<evidence type="ECO:0000256" key="4">
    <source>
        <dbReference type="ARBA" id="ARBA00022801"/>
    </source>
</evidence>
<dbReference type="NCBIfam" id="TIGR00072">
    <property type="entry name" value="hydrog_prot"/>
    <property type="match status" value="1"/>
</dbReference>
<keyword evidence="6" id="KW-1185">Reference proteome</keyword>
<dbReference type="SUPFAM" id="SSF53163">
    <property type="entry name" value="HybD-like"/>
    <property type="match status" value="1"/>
</dbReference>
<evidence type="ECO:0000313" key="6">
    <source>
        <dbReference type="Proteomes" id="UP000192418"/>
    </source>
</evidence>
<dbReference type="GO" id="GO:0008047">
    <property type="term" value="F:enzyme activator activity"/>
    <property type="evidence" value="ECO:0007669"/>
    <property type="project" value="InterPro"/>
</dbReference>
<evidence type="ECO:0000313" key="5">
    <source>
        <dbReference type="EMBL" id="SMC56266.1"/>
    </source>
</evidence>
<proteinExistence type="inferred from homology"/>
<dbReference type="GO" id="GO:0004190">
    <property type="term" value="F:aspartic-type endopeptidase activity"/>
    <property type="evidence" value="ECO:0007669"/>
    <property type="project" value="UniProtKB-KW"/>
</dbReference>
<protein>
    <submittedName>
        <fullName evidence="5">Hydrogenase maturation protease</fullName>
    </submittedName>
</protein>
<reference evidence="5 6" key="1">
    <citation type="submission" date="2017-04" db="EMBL/GenBank/DDBJ databases">
        <authorList>
            <person name="Afonso C.L."/>
            <person name="Miller P.J."/>
            <person name="Scott M.A."/>
            <person name="Spackman E."/>
            <person name="Goraichik I."/>
            <person name="Dimitrov K.M."/>
            <person name="Suarez D.L."/>
            <person name="Swayne D.E."/>
        </authorList>
    </citation>
    <scope>NUCLEOTIDE SEQUENCE [LARGE SCALE GENOMIC DNA]</scope>
    <source>
        <strain evidence="5 6">DSM 3385</strain>
    </source>
</reference>
<evidence type="ECO:0000256" key="1">
    <source>
        <dbReference type="ARBA" id="ARBA00006814"/>
    </source>
</evidence>
<dbReference type="EMBL" id="FWXY01000004">
    <property type="protein sequence ID" value="SMC56266.1"/>
    <property type="molecule type" value="Genomic_DNA"/>
</dbReference>
<evidence type="ECO:0000256" key="3">
    <source>
        <dbReference type="ARBA" id="ARBA00022750"/>
    </source>
</evidence>
<name>A0A1W2A6K1_9BACT</name>
<gene>
    <name evidence="5" type="ORF">SAMN02746065_104179</name>
</gene>
<dbReference type="STRING" id="1121400.SAMN02746065_104179"/>
<dbReference type="RefSeq" id="WP_084067401.1">
    <property type="nucleotide sequence ID" value="NZ_FWXY01000004.1"/>
</dbReference>
<keyword evidence="3" id="KW-0064">Aspartyl protease</keyword>
<dbReference type="PANTHER" id="PTHR30302">
    <property type="entry name" value="HYDROGENASE 1 MATURATION PROTEASE"/>
    <property type="match status" value="1"/>
</dbReference>
<keyword evidence="2 5" id="KW-0645">Protease</keyword>
<organism evidence="5 6">
    <name type="scientific">Desulfocicer vacuolatum DSM 3385</name>
    <dbReference type="NCBI Taxonomy" id="1121400"/>
    <lineage>
        <taxon>Bacteria</taxon>
        <taxon>Pseudomonadati</taxon>
        <taxon>Thermodesulfobacteriota</taxon>
        <taxon>Desulfobacteria</taxon>
        <taxon>Desulfobacterales</taxon>
        <taxon>Desulfobacteraceae</taxon>
        <taxon>Desulfocicer</taxon>
    </lineage>
</organism>
<accession>A0A1W2A6K1</accession>
<comment type="similarity">
    <text evidence="1">Belongs to the peptidase A31 family.</text>
</comment>
<dbReference type="Pfam" id="PF01750">
    <property type="entry name" value="HycI"/>
    <property type="match status" value="1"/>
</dbReference>
<dbReference type="Proteomes" id="UP000192418">
    <property type="component" value="Unassembled WGS sequence"/>
</dbReference>